<feature type="transmembrane region" description="Helical" evidence="8">
    <location>
        <begin position="154"/>
        <end position="172"/>
    </location>
</feature>
<keyword evidence="12" id="KW-1185">Reference proteome</keyword>
<dbReference type="EMBL" id="CP002582">
    <property type="protein sequence ID" value="ADZ85611.1"/>
    <property type="molecule type" value="Genomic_DNA"/>
</dbReference>
<dbReference type="GO" id="GO:0015031">
    <property type="term" value="P:protein transport"/>
    <property type="evidence" value="ECO:0007669"/>
    <property type="project" value="UniProtKB-KW"/>
</dbReference>
<evidence type="ECO:0000256" key="6">
    <source>
        <dbReference type="ARBA" id="ARBA00023136"/>
    </source>
</evidence>
<keyword evidence="7" id="KW-0813">Transport</keyword>
<feature type="transmembrane region" description="Helical" evidence="8">
    <location>
        <begin position="184"/>
        <end position="205"/>
    </location>
</feature>
<keyword evidence="5 8" id="KW-1133">Transmembrane helix</keyword>
<comment type="similarity">
    <text evidence="7">Belongs to the exbB/tolQ family.</text>
</comment>
<dbReference type="eggNOG" id="COG1291">
    <property type="taxonomic scope" value="Bacteria"/>
</dbReference>
<dbReference type="PANTHER" id="PTHR30433:SF3">
    <property type="entry name" value="MOTILITY PROTEIN A"/>
    <property type="match status" value="1"/>
</dbReference>
<dbReference type="InterPro" id="IPR047055">
    <property type="entry name" value="MotA-like"/>
</dbReference>
<evidence type="ECO:0000256" key="2">
    <source>
        <dbReference type="ARBA" id="ARBA00022475"/>
    </source>
</evidence>
<evidence type="ECO:0000256" key="4">
    <source>
        <dbReference type="ARBA" id="ARBA00022779"/>
    </source>
</evidence>
<evidence type="ECO:0000313" key="12">
    <source>
        <dbReference type="Proteomes" id="UP000008467"/>
    </source>
</evidence>
<gene>
    <name evidence="11" type="ordered locus">Clole_3933</name>
</gene>
<dbReference type="GO" id="GO:0071978">
    <property type="term" value="P:bacterial-type flagellum-dependent swarming motility"/>
    <property type="evidence" value="ECO:0007669"/>
    <property type="project" value="InterPro"/>
</dbReference>
<dbReference type="GO" id="GO:0005886">
    <property type="term" value="C:plasma membrane"/>
    <property type="evidence" value="ECO:0007669"/>
    <property type="project" value="UniProtKB-SubCell"/>
</dbReference>
<evidence type="ECO:0000256" key="3">
    <source>
        <dbReference type="ARBA" id="ARBA00022692"/>
    </source>
</evidence>
<dbReference type="AlphaFoldDB" id="F2JK96"/>
<dbReference type="Proteomes" id="UP000008467">
    <property type="component" value="Chromosome"/>
</dbReference>
<dbReference type="STRING" id="642492.Clole_3933"/>
<proteinExistence type="inferred from homology"/>
<evidence type="ECO:0000313" key="11">
    <source>
        <dbReference type="EMBL" id="ADZ85611.1"/>
    </source>
</evidence>
<keyword evidence="3 8" id="KW-0812">Transmembrane</keyword>
<evidence type="ECO:0000256" key="8">
    <source>
        <dbReference type="SAM" id="Phobius"/>
    </source>
</evidence>
<comment type="subcellular location">
    <subcellularLocation>
        <location evidence="1">Cell membrane</location>
        <topology evidence="1">Multi-pass membrane protein</topology>
    </subcellularLocation>
    <subcellularLocation>
        <location evidence="7">Membrane</location>
        <topology evidence="7">Multi-pass membrane protein</topology>
    </subcellularLocation>
</comment>
<protein>
    <submittedName>
        <fullName evidence="11">MotA/TolQ/ExbB proton channel</fullName>
    </submittedName>
</protein>
<dbReference type="KEGG" id="cle:Clole_3933"/>
<accession>F2JK96</accession>
<keyword evidence="7" id="KW-0653">Protein transport</keyword>
<dbReference type="GO" id="GO:0006935">
    <property type="term" value="P:chemotaxis"/>
    <property type="evidence" value="ECO:0007669"/>
    <property type="project" value="InterPro"/>
</dbReference>
<feature type="transmembrane region" description="Helical" evidence="8">
    <location>
        <begin position="28"/>
        <end position="51"/>
    </location>
</feature>
<sequence>MDLSIIVFLVFSFGALFLGFILEGGHLLALFIGTAAIIVFGGTIGAVGLSFPMEEIKRLPKIIGVLFNYKPIDNYKITKQFYELTTIARAEGILALEDAAGRNGIKHPLITKGLRLIVDGVDTNHIYKSLVTDAENIDARHEAGFAIFESAGGYSPTMGIIGTVMGLVHVLGNLSDPSTLGPKIAVAFIATLYGVGTANLLWLPIATRLKNISEKESLSNQMVINALVALQQGKHPKLVIDDMSAFLTQEEREKVLKELKLGDD</sequence>
<dbReference type="InterPro" id="IPR002898">
    <property type="entry name" value="MotA_ExbB_proton_chnl"/>
</dbReference>
<evidence type="ECO:0000256" key="5">
    <source>
        <dbReference type="ARBA" id="ARBA00022989"/>
    </source>
</evidence>
<reference evidence="11 12" key="1">
    <citation type="journal article" date="2011" name="J. Bacteriol.">
        <title>Complete genome sequence of the cellulose-degrading bacterium Cellulosilyticum lentocellum.</title>
        <authorList>
            <consortium name="US DOE Joint Genome Institute"/>
            <person name="Miller D.A."/>
            <person name="Suen G."/>
            <person name="Bruce D."/>
            <person name="Copeland A."/>
            <person name="Cheng J.F."/>
            <person name="Detter C."/>
            <person name="Goodwin L.A."/>
            <person name="Han C.S."/>
            <person name="Hauser L.J."/>
            <person name="Land M.L."/>
            <person name="Lapidus A."/>
            <person name="Lucas S."/>
            <person name="Meincke L."/>
            <person name="Pitluck S."/>
            <person name="Tapia R."/>
            <person name="Teshima H."/>
            <person name="Woyke T."/>
            <person name="Fox B.G."/>
            <person name="Angert E.R."/>
            <person name="Currie C.R."/>
        </authorList>
    </citation>
    <scope>NUCLEOTIDE SEQUENCE [LARGE SCALE GENOMIC DNA]</scope>
    <source>
        <strain evidence="12">ATCC 49066 / DSM 5427 / NCIMB 11756 / RHM5</strain>
    </source>
</reference>
<dbReference type="Pfam" id="PF01618">
    <property type="entry name" value="MotA_ExbB"/>
    <property type="match status" value="1"/>
</dbReference>
<name>F2JK96_CELLD</name>
<evidence type="ECO:0000256" key="1">
    <source>
        <dbReference type="ARBA" id="ARBA00004651"/>
    </source>
</evidence>
<feature type="domain" description="MotA/TolQ/ExbB proton channel" evidence="9">
    <location>
        <begin position="104"/>
        <end position="219"/>
    </location>
</feature>
<evidence type="ECO:0000259" key="9">
    <source>
        <dbReference type="Pfam" id="PF01618"/>
    </source>
</evidence>
<dbReference type="InterPro" id="IPR046786">
    <property type="entry name" value="MotA_N"/>
</dbReference>
<dbReference type="RefSeq" id="WP_013658884.1">
    <property type="nucleotide sequence ID" value="NC_015275.1"/>
</dbReference>
<evidence type="ECO:0000259" key="10">
    <source>
        <dbReference type="Pfam" id="PF20560"/>
    </source>
</evidence>
<feature type="domain" description="Motility protein A N-terminal" evidence="10">
    <location>
        <begin position="9"/>
        <end position="90"/>
    </location>
</feature>
<organism evidence="11 12">
    <name type="scientific">Cellulosilyticum lentocellum (strain ATCC 49066 / DSM 5427 / NCIMB 11756 / RHM5)</name>
    <name type="common">Clostridium lentocellum</name>
    <dbReference type="NCBI Taxonomy" id="642492"/>
    <lineage>
        <taxon>Bacteria</taxon>
        <taxon>Bacillati</taxon>
        <taxon>Bacillota</taxon>
        <taxon>Clostridia</taxon>
        <taxon>Lachnospirales</taxon>
        <taxon>Cellulosilyticaceae</taxon>
        <taxon>Cellulosilyticum</taxon>
    </lineage>
</organism>
<keyword evidence="2" id="KW-1003">Cell membrane</keyword>
<dbReference type="Pfam" id="PF20560">
    <property type="entry name" value="MotA_N"/>
    <property type="match status" value="1"/>
</dbReference>
<dbReference type="PANTHER" id="PTHR30433">
    <property type="entry name" value="CHEMOTAXIS PROTEIN MOTA"/>
    <property type="match status" value="1"/>
</dbReference>
<evidence type="ECO:0000256" key="7">
    <source>
        <dbReference type="RuleBase" id="RU004057"/>
    </source>
</evidence>
<keyword evidence="4" id="KW-0283">Flagellar rotation</keyword>
<feature type="transmembrane region" description="Helical" evidence="8">
    <location>
        <begin position="5"/>
        <end position="22"/>
    </location>
</feature>
<keyword evidence="6 8" id="KW-0472">Membrane</keyword>
<dbReference type="HOGENOM" id="CLU_079895_1_0_9"/>